<evidence type="ECO:0000256" key="1">
    <source>
        <dbReference type="SAM" id="Phobius"/>
    </source>
</evidence>
<comment type="caution">
    <text evidence="2">The sequence shown here is derived from an EMBL/GenBank/DDBJ whole genome shotgun (WGS) entry which is preliminary data.</text>
</comment>
<evidence type="ECO:0000313" key="3">
    <source>
        <dbReference type="Proteomes" id="UP001144280"/>
    </source>
</evidence>
<dbReference type="RefSeq" id="WP_281897913.1">
    <property type="nucleotide sequence ID" value="NZ_BSDI01000018.1"/>
</dbReference>
<feature type="transmembrane region" description="Helical" evidence="1">
    <location>
        <begin position="91"/>
        <end position="113"/>
    </location>
</feature>
<protein>
    <recommendedName>
        <fullName evidence="4">ABC transporter</fullName>
    </recommendedName>
</protein>
<accession>A0ABQ5QWC2</accession>
<keyword evidence="1" id="KW-0812">Transmembrane</keyword>
<feature type="transmembrane region" description="Helical" evidence="1">
    <location>
        <begin position="125"/>
        <end position="145"/>
    </location>
</feature>
<proteinExistence type="predicted"/>
<dbReference type="Proteomes" id="UP001144280">
    <property type="component" value="Unassembled WGS sequence"/>
</dbReference>
<evidence type="ECO:0000313" key="2">
    <source>
        <dbReference type="EMBL" id="GLH98739.1"/>
    </source>
</evidence>
<feature type="transmembrane region" description="Helical" evidence="1">
    <location>
        <begin position="51"/>
        <end position="70"/>
    </location>
</feature>
<dbReference type="EMBL" id="BSDI01000018">
    <property type="protein sequence ID" value="GLH98739.1"/>
    <property type="molecule type" value="Genomic_DNA"/>
</dbReference>
<name>A0ABQ5QWC2_9ACTN</name>
<feature type="transmembrane region" description="Helical" evidence="1">
    <location>
        <begin position="193"/>
        <end position="209"/>
    </location>
</feature>
<feature type="transmembrane region" description="Helical" evidence="1">
    <location>
        <begin position="21"/>
        <end position="45"/>
    </location>
</feature>
<keyword evidence="1" id="KW-1133">Transmembrane helix</keyword>
<keyword evidence="3" id="KW-1185">Reference proteome</keyword>
<feature type="transmembrane region" description="Helical" evidence="1">
    <location>
        <begin position="152"/>
        <end position="173"/>
    </location>
</feature>
<evidence type="ECO:0008006" key="4">
    <source>
        <dbReference type="Google" id="ProtNLM"/>
    </source>
</evidence>
<keyword evidence="1" id="KW-0472">Membrane</keyword>
<reference evidence="2" key="1">
    <citation type="submission" date="2022-12" db="EMBL/GenBank/DDBJ databases">
        <title>New Phytohabitans aurantiacus sp. RD004123 nov., an actinomycete isolated from soil.</title>
        <authorList>
            <person name="Triningsih D.W."/>
            <person name="Harunari E."/>
            <person name="Igarashi Y."/>
        </authorList>
    </citation>
    <scope>NUCLEOTIDE SEQUENCE</scope>
    <source>
        <strain evidence="2">RD004123</strain>
    </source>
</reference>
<sequence length="232" mass="23797">MYGVTARAVPALLAPTARAMSWLPFLAAAGFGLVIVAVPAAMTVVLSDEDLIRLLRLAGLCGAVGVAFLLDDPAARVIATVPTPRVVRHAVRAAVALVAAALWWVAVVAITVAGADKEVAAHLPVWDASLEAVAFASAALALAAARSRGSGAGAGVVAAPAVLVLALLLSRLPERLAMLVAPGDPRSDAAHDRWAALLALAIAGLLWAGHEPVSARRFRGQGFRTSRRADPR</sequence>
<gene>
    <name evidence="2" type="ORF">Pa4123_40140</name>
</gene>
<organism evidence="2 3">
    <name type="scientific">Phytohabitans aurantiacus</name>
    <dbReference type="NCBI Taxonomy" id="3016789"/>
    <lineage>
        <taxon>Bacteria</taxon>
        <taxon>Bacillati</taxon>
        <taxon>Actinomycetota</taxon>
        <taxon>Actinomycetes</taxon>
        <taxon>Micromonosporales</taxon>
        <taxon>Micromonosporaceae</taxon>
    </lineage>
</organism>